<organism evidence="1 2">
    <name type="scientific">Bosea massiliensis</name>
    <dbReference type="NCBI Taxonomy" id="151419"/>
    <lineage>
        <taxon>Bacteria</taxon>
        <taxon>Pseudomonadati</taxon>
        <taxon>Pseudomonadota</taxon>
        <taxon>Alphaproteobacteria</taxon>
        <taxon>Hyphomicrobiales</taxon>
        <taxon>Boseaceae</taxon>
        <taxon>Bosea</taxon>
    </lineage>
</organism>
<evidence type="ECO:0000313" key="1">
    <source>
        <dbReference type="EMBL" id="MFC5504245.1"/>
    </source>
</evidence>
<protein>
    <recommendedName>
        <fullName evidence="3">Nuclease</fullName>
    </recommendedName>
</protein>
<name>A0ABW0NUQ7_9HYPH</name>
<evidence type="ECO:0000313" key="2">
    <source>
        <dbReference type="Proteomes" id="UP001596060"/>
    </source>
</evidence>
<gene>
    <name evidence="1" type="ORF">ACFPN9_03135</name>
</gene>
<sequence>MALYRTPLQSALSPNCTIRGNISDGSGERIYHLPGQRYYGDVSIKPWRGERWFCSEAEAIAAGWRRAQV</sequence>
<comment type="caution">
    <text evidence="1">The sequence shown here is derived from an EMBL/GenBank/DDBJ whole genome shotgun (WGS) entry which is preliminary data.</text>
</comment>
<keyword evidence="2" id="KW-1185">Reference proteome</keyword>
<dbReference type="Proteomes" id="UP001596060">
    <property type="component" value="Unassembled WGS sequence"/>
</dbReference>
<reference evidence="2" key="1">
    <citation type="journal article" date="2019" name="Int. J. Syst. Evol. Microbiol.">
        <title>The Global Catalogue of Microorganisms (GCM) 10K type strain sequencing project: providing services to taxonomists for standard genome sequencing and annotation.</title>
        <authorList>
            <consortium name="The Broad Institute Genomics Platform"/>
            <consortium name="The Broad Institute Genome Sequencing Center for Infectious Disease"/>
            <person name="Wu L."/>
            <person name="Ma J."/>
        </authorList>
    </citation>
    <scope>NUCLEOTIDE SEQUENCE [LARGE SCALE GENOMIC DNA]</scope>
    <source>
        <strain evidence="2">CCUG 43117</strain>
    </source>
</reference>
<dbReference type="RefSeq" id="WP_305690203.1">
    <property type="nucleotide sequence ID" value="NZ_JBHSLU010000007.1"/>
</dbReference>
<proteinExistence type="predicted"/>
<accession>A0ABW0NUQ7</accession>
<evidence type="ECO:0008006" key="3">
    <source>
        <dbReference type="Google" id="ProtNLM"/>
    </source>
</evidence>
<dbReference type="EMBL" id="JBHSLU010000007">
    <property type="protein sequence ID" value="MFC5504245.1"/>
    <property type="molecule type" value="Genomic_DNA"/>
</dbReference>